<name>A0A9N7UVV1_PLEPL</name>
<dbReference type="Proteomes" id="UP001153269">
    <property type="component" value="Unassembled WGS sequence"/>
</dbReference>
<keyword evidence="3" id="KW-1185">Reference proteome</keyword>
<proteinExistence type="predicted"/>
<evidence type="ECO:0000313" key="3">
    <source>
        <dbReference type="Proteomes" id="UP001153269"/>
    </source>
</evidence>
<evidence type="ECO:0000313" key="2">
    <source>
        <dbReference type="EMBL" id="CAB1440373.1"/>
    </source>
</evidence>
<accession>A0A9N7UVV1</accession>
<dbReference type="AlphaFoldDB" id="A0A9N7UVV1"/>
<feature type="region of interest" description="Disordered" evidence="1">
    <location>
        <begin position="67"/>
        <end position="134"/>
    </location>
</feature>
<sequence>MDFLFNIYHKEGSRLFDCGCAKRRWTSSACAYYWCAKLKGNVVAHWSSVKVKRRIGGVTFFEQAGVDEEEEEAADRRSGQCPRNSEKLHPGVGGFAADRGSRAGGRGRGDRSTSAPRHALAHSLSTVESRVHPR</sequence>
<reference evidence="2" key="1">
    <citation type="submission" date="2020-03" db="EMBL/GenBank/DDBJ databases">
        <authorList>
            <person name="Weist P."/>
        </authorList>
    </citation>
    <scope>NUCLEOTIDE SEQUENCE</scope>
</reference>
<protein>
    <submittedName>
        <fullName evidence="2">Uncharacterized protein</fullName>
    </submittedName>
</protein>
<organism evidence="2 3">
    <name type="scientific">Pleuronectes platessa</name>
    <name type="common">European plaice</name>
    <dbReference type="NCBI Taxonomy" id="8262"/>
    <lineage>
        <taxon>Eukaryota</taxon>
        <taxon>Metazoa</taxon>
        <taxon>Chordata</taxon>
        <taxon>Craniata</taxon>
        <taxon>Vertebrata</taxon>
        <taxon>Euteleostomi</taxon>
        <taxon>Actinopterygii</taxon>
        <taxon>Neopterygii</taxon>
        <taxon>Teleostei</taxon>
        <taxon>Neoteleostei</taxon>
        <taxon>Acanthomorphata</taxon>
        <taxon>Carangaria</taxon>
        <taxon>Pleuronectiformes</taxon>
        <taxon>Pleuronectoidei</taxon>
        <taxon>Pleuronectidae</taxon>
        <taxon>Pleuronectes</taxon>
    </lineage>
</organism>
<dbReference type="EMBL" id="CADEAL010002446">
    <property type="protein sequence ID" value="CAB1440373.1"/>
    <property type="molecule type" value="Genomic_DNA"/>
</dbReference>
<evidence type="ECO:0000256" key="1">
    <source>
        <dbReference type="SAM" id="MobiDB-lite"/>
    </source>
</evidence>
<gene>
    <name evidence="2" type="ORF">PLEPLA_LOCUS28139</name>
</gene>
<comment type="caution">
    <text evidence="2">The sequence shown here is derived from an EMBL/GenBank/DDBJ whole genome shotgun (WGS) entry which is preliminary data.</text>
</comment>
<feature type="compositionally biased region" description="Basic and acidic residues" evidence="1">
    <location>
        <begin position="74"/>
        <end position="89"/>
    </location>
</feature>